<sequence>MLKSPISLNYLLKPNIKILHSSKIKSNLLFLLIFCISISPLSAQTVHQYNNPGAVCYSETVFEKKAKNPKGVIVVEVPAADIKFHALNNRYISSGLFSDYNFLYIRVIEKQNNFPLNCYEQIINVNSFVNRIEKSSYYLISEENGFSQNDENSNPQKYEFKIIAAKDMELQQIKDEIEKKTTTTNYFMPIVYTTQEVDAEKMANYKKNFDIGFNYNPFFLTGAKLGIDKTAIGLLGISLKKNTGHTTALVLNLNYSIANKTKTKEKLQTVSRDTINAHALFGADLTFRKYYNNEEPLRYFSSAGLGFYSLIDVKLRRKQTSVSKKNSENQYITLLYDFGLEYRLSPSLKVNAALPLKYYINNGGSGSLNTFGFGVNMGFSYTLNPGNLAKRK</sequence>
<dbReference type="AlphaFoldDB" id="A0A7W7N968"/>
<evidence type="ECO:0008006" key="3">
    <source>
        <dbReference type="Google" id="ProtNLM"/>
    </source>
</evidence>
<dbReference type="EMBL" id="JACHLD010000014">
    <property type="protein sequence ID" value="MBB4804710.1"/>
    <property type="molecule type" value="Genomic_DNA"/>
</dbReference>
<evidence type="ECO:0000313" key="2">
    <source>
        <dbReference type="Proteomes" id="UP000561681"/>
    </source>
</evidence>
<gene>
    <name evidence="1" type="ORF">HNP37_004808</name>
</gene>
<name>A0A7W7N968_9FLAO</name>
<dbReference type="Proteomes" id="UP000561681">
    <property type="component" value="Unassembled WGS sequence"/>
</dbReference>
<protein>
    <recommendedName>
        <fullName evidence="3">Outer membrane protein beta-barrel domain-containing protein</fullName>
    </recommendedName>
</protein>
<organism evidence="1 2">
    <name type="scientific">Flavobacterium nitrogenifigens</name>
    <dbReference type="NCBI Taxonomy" id="1617283"/>
    <lineage>
        <taxon>Bacteria</taxon>
        <taxon>Pseudomonadati</taxon>
        <taxon>Bacteroidota</taxon>
        <taxon>Flavobacteriia</taxon>
        <taxon>Flavobacteriales</taxon>
        <taxon>Flavobacteriaceae</taxon>
        <taxon>Flavobacterium</taxon>
    </lineage>
</organism>
<accession>A0A7W7N968</accession>
<reference evidence="1 2" key="1">
    <citation type="submission" date="2020-08" db="EMBL/GenBank/DDBJ databases">
        <title>Functional genomics of gut bacteria from endangered species of beetles.</title>
        <authorList>
            <person name="Carlos-Shanley C."/>
        </authorList>
    </citation>
    <scope>NUCLEOTIDE SEQUENCE [LARGE SCALE GENOMIC DNA]</scope>
    <source>
        <strain evidence="1 2">S00142</strain>
    </source>
</reference>
<dbReference type="RefSeq" id="WP_184168205.1">
    <property type="nucleotide sequence ID" value="NZ_JACHLD010000014.1"/>
</dbReference>
<comment type="caution">
    <text evidence="1">The sequence shown here is derived from an EMBL/GenBank/DDBJ whole genome shotgun (WGS) entry which is preliminary data.</text>
</comment>
<proteinExistence type="predicted"/>
<evidence type="ECO:0000313" key="1">
    <source>
        <dbReference type="EMBL" id="MBB4804710.1"/>
    </source>
</evidence>
<keyword evidence="2" id="KW-1185">Reference proteome</keyword>